<dbReference type="AlphaFoldDB" id="A0A4C1YLJ2"/>
<keyword evidence="2" id="KW-1185">Reference proteome</keyword>
<protein>
    <submittedName>
        <fullName evidence="1">Uncharacterized protein</fullName>
    </submittedName>
</protein>
<accession>A0A4C1YLJ2</accession>
<dbReference type="Proteomes" id="UP000299102">
    <property type="component" value="Unassembled WGS sequence"/>
</dbReference>
<proteinExistence type="predicted"/>
<name>A0A4C1YLJ2_EUMVA</name>
<sequence>MGSVNAGTASEANTLRMLLAVLGAMGRIFRRSHQRITNGAGEVMAFNFWDYKGILLIHNKDKGASTPTQCGWGAAEYRDHPSPTSETDDLSRSLRLGGLII</sequence>
<organism evidence="1 2">
    <name type="scientific">Eumeta variegata</name>
    <name type="common">Bagworm moth</name>
    <name type="synonym">Eumeta japonica</name>
    <dbReference type="NCBI Taxonomy" id="151549"/>
    <lineage>
        <taxon>Eukaryota</taxon>
        <taxon>Metazoa</taxon>
        <taxon>Ecdysozoa</taxon>
        <taxon>Arthropoda</taxon>
        <taxon>Hexapoda</taxon>
        <taxon>Insecta</taxon>
        <taxon>Pterygota</taxon>
        <taxon>Neoptera</taxon>
        <taxon>Endopterygota</taxon>
        <taxon>Lepidoptera</taxon>
        <taxon>Glossata</taxon>
        <taxon>Ditrysia</taxon>
        <taxon>Tineoidea</taxon>
        <taxon>Psychidae</taxon>
        <taxon>Oiketicinae</taxon>
        <taxon>Eumeta</taxon>
    </lineage>
</organism>
<reference evidence="1 2" key="1">
    <citation type="journal article" date="2019" name="Commun. Biol.">
        <title>The bagworm genome reveals a unique fibroin gene that provides high tensile strength.</title>
        <authorList>
            <person name="Kono N."/>
            <person name="Nakamura H."/>
            <person name="Ohtoshi R."/>
            <person name="Tomita M."/>
            <person name="Numata K."/>
            <person name="Arakawa K."/>
        </authorList>
    </citation>
    <scope>NUCLEOTIDE SEQUENCE [LARGE SCALE GENOMIC DNA]</scope>
</reference>
<evidence type="ECO:0000313" key="2">
    <source>
        <dbReference type="Proteomes" id="UP000299102"/>
    </source>
</evidence>
<evidence type="ECO:0000313" key="1">
    <source>
        <dbReference type="EMBL" id="GBP75742.1"/>
    </source>
</evidence>
<comment type="caution">
    <text evidence="1">The sequence shown here is derived from an EMBL/GenBank/DDBJ whole genome shotgun (WGS) entry which is preliminary data.</text>
</comment>
<gene>
    <name evidence="1" type="ORF">EVAR_59384_1</name>
</gene>
<dbReference type="EMBL" id="BGZK01001260">
    <property type="protein sequence ID" value="GBP75742.1"/>
    <property type="molecule type" value="Genomic_DNA"/>
</dbReference>